<dbReference type="EMBL" id="CAKASE010000049">
    <property type="protein sequence ID" value="CAG9563513.1"/>
    <property type="molecule type" value="Genomic_DNA"/>
</dbReference>
<organism evidence="2 3">
    <name type="scientific">Danaus chrysippus</name>
    <name type="common">African queen</name>
    <dbReference type="NCBI Taxonomy" id="151541"/>
    <lineage>
        <taxon>Eukaryota</taxon>
        <taxon>Metazoa</taxon>
        <taxon>Ecdysozoa</taxon>
        <taxon>Arthropoda</taxon>
        <taxon>Hexapoda</taxon>
        <taxon>Insecta</taxon>
        <taxon>Pterygota</taxon>
        <taxon>Neoptera</taxon>
        <taxon>Endopterygota</taxon>
        <taxon>Lepidoptera</taxon>
        <taxon>Glossata</taxon>
        <taxon>Ditrysia</taxon>
        <taxon>Papilionoidea</taxon>
        <taxon>Nymphalidae</taxon>
        <taxon>Danainae</taxon>
        <taxon>Danaini</taxon>
        <taxon>Danaina</taxon>
        <taxon>Danaus</taxon>
        <taxon>Anosia</taxon>
    </lineage>
</organism>
<feature type="region of interest" description="Disordered" evidence="1">
    <location>
        <begin position="1"/>
        <end position="70"/>
    </location>
</feature>
<name>A0A8J2VYH8_9NEOP</name>
<evidence type="ECO:0000313" key="3">
    <source>
        <dbReference type="Proteomes" id="UP000789524"/>
    </source>
</evidence>
<protein>
    <submittedName>
        <fullName evidence="2">(African queen) hypothetical protein</fullName>
    </submittedName>
</protein>
<gene>
    <name evidence="2" type="ORF">DCHRY22_LOCUS4642</name>
</gene>
<proteinExistence type="predicted"/>
<sequence length="70" mass="7770">MPLSGNFRREMLQALKNAKKDKQEQNSAEETTLHDTNDSAVSPVTPATTVNANDPFNKNKEIGKRRNSSP</sequence>
<reference evidence="2" key="1">
    <citation type="submission" date="2021-09" db="EMBL/GenBank/DDBJ databases">
        <authorList>
            <person name="Martin H S."/>
        </authorList>
    </citation>
    <scope>NUCLEOTIDE SEQUENCE</scope>
</reference>
<comment type="caution">
    <text evidence="2">The sequence shown here is derived from an EMBL/GenBank/DDBJ whole genome shotgun (WGS) entry which is preliminary data.</text>
</comment>
<evidence type="ECO:0000256" key="1">
    <source>
        <dbReference type="SAM" id="MobiDB-lite"/>
    </source>
</evidence>
<dbReference type="Proteomes" id="UP000789524">
    <property type="component" value="Unassembled WGS sequence"/>
</dbReference>
<feature type="compositionally biased region" description="Polar residues" evidence="1">
    <location>
        <begin position="38"/>
        <end position="56"/>
    </location>
</feature>
<accession>A0A8J2VYH8</accession>
<dbReference type="AlphaFoldDB" id="A0A8J2VYH8"/>
<evidence type="ECO:0000313" key="2">
    <source>
        <dbReference type="EMBL" id="CAG9563513.1"/>
    </source>
</evidence>
<dbReference type="OrthoDB" id="7419273at2759"/>
<keyword evidence="3" id="KW-1185">Reference proteome</keyword>